<evidence type="ECO:0000256" key="3">
    <source>
        <dbReference type="ARBA" id="ARBA00022801"/>
    </source>
</evidence>
<keyword evidence="2" id="KW-0547">Nucleotide-binding</keyword>
<comment type="function">
    <text evidence="7">Required for accurate and efficient protein synthesis under certain stress conditions. May act as a fidelity factor of the translation reaction, by catalyzing a one-codon backward translocation of tRNAs on improperly translocated ribosomes. Back-translocation proceeds from a post-translocation (POST) complex to a pre-translocation (PRE) complex, thus giving elongation factor G a second chance to translocate the tRNAs correctly. Binds to ribosomes in a GTP-dependent manner.</text>
</comment>
<comment type="catalytic activity">
    <reaction evidence="6">
        <text>GTP + H2O = GDP + phosphate + H(+)</text>
        <dbReference type="Rhea" id="RHEA:19669"/>
        <dbReference type="ChEBI" id="CHEBI:15377"/>
        <dbReference type="ChEBI" id="CHEBI:15378"/>
        <dbReference type="ChEBI" id="CHEBI:37565"/>
        <dbReference type="ChEBI" id="CHEBI:43474"/>
        <dbReference type="ChEBI" id="CHEBI:58189"/>
        <dbReference type="EC" id="3.6.5.n1"/>
    </reaction>
</comment>
<evidence type="ECO:0000256" key="7">
    <source>
        <dbReference type="ARBA" id="ARBA00057626"/>
    </source>
</evidence>
<evidence type="ECO:0000259" key="11">
    <source>
        <dbReference type="Pfam" id="PF06421"/>
    </source>
</evidence>
<dbReference type="InterPro" id="IPR035647">
    <property type="entry name" value="EFG_III/V"/>
</dbReference>
<comment type="similarity">
    <text evidence="8">Belongs to the GTP-binding elongation factor family. LepA subfamily.</text>
</comment>
<dbReference type="InterPro" id="IPR013842">
    <property type="entry name" value="LepA_CTD"/>
</dbReference>
<dbReference type="EC" id="3.6.5.n1" evidence="9"/>
<protein>
    <recommendedName>
        <fullName evidence="9">elongation factor 4</fullName>
        <ecNumber evidence="9">3.6.5.n1</ecNumber>
    </recommendedName>
</protein>
<evidence type="ECO:0000256" key="1">
    <source>
        <dbReference type="ARBA" id="ARBA00022475"/>
    </source>
</evidence>
<accession>A0A0G1IRL0</accession>
<proteinExistence type="inferred from homology"/>
<organism evidence="12 13">
    <name type="scientific">Candidatus Collierbacteria bacterium GW2011_GWA1_44_12</name>
    <dbReference type="NCBI Taxonomy" id="1618376"/>
    <lineage>
        <taxon>Bacteria</taxon>
        <taxon>Candidatus Collieribacteriota</taxon>
    </lineage>
</organism>
<dbReference type="GO" id="GO:0045727">
    <property type="term" value="P:positive regulation of translation"/>
    <property type="evidence" value="ECO:0007669"/>
    <property type="project" value="TreeGrafter"/>
</dbReference>
<reference evidence="12 13" key="1">
    <citation type="journal article" date="2015" name="Nature">
        <title>rRNA introns, odd ribosomes, and small enigmatic genomes across a large radiation of phyla.</title>
        <authorList>
            <person name="Brown C.T."/>
            <person name="Hug L.A."/>
            <person name="Thomas B.C."/>
            <person name="Sharon I."/>
            <person name="Castelle C.J."/>
            <person name="Singh A."/>
            <person name="Wilkins M.J."/>
            <person name="Williams K.H."/>
            <person name="Banfield J.F."/>
        </authorList>
    </citation>
    <scope>NUCLEOTIDE SEQUENCE [LARGE SCALE GENOMIC DNA]</scope>
</reference>
<sequence>MQLCQDLRGSLVNVSYLDQLVEIDYFLPLIEVITSLHDNLKSVSSGFASLDYELAGWQEADLVKLDVLLNHEIFPPMSVITVKEKSYAKGKRLAEKLKEAIPRQQFEIPIQVSIGGQVISRETIKAFRKDVDAKLHGGDFTRNLK</sequence>
<keyword evidence="5" id="KW-0472">Membrane</keyword>
<dbReference type="Proteomes" id="UP000034069">
    <property type="component" value="Unassembled WGS sequence"/>
</dbReference>
<dbReference type="InterPro" id="IPR038363">
    <property type="entry name" value="LepA_C_sf"/>
</dbReference>
<dbReference type="GO" id="GO:0097177">
    <property type="term" value="F:mitochondrial ribosome binding"/>
    <property type="evidence" value="ECO:0007669"/>
    <property type="project" value="TreeGrafter"/>
</dbReference>
<dbReference type="FunFam" id="3.30.70.2570:FF:000001">
    <property type="entry name" value="Translation factor GUF1, mitochondrial"/>
    <property type="match status" value="1"/>
</dbReference>
<feature type="domain" description="Elongation factor EFG" evidence="10">
    <location>
        <begin position="1"/>
        <end position="66"/>
    </location>
</feature>
<evidence type="ECO:0000256" key="6">
    <source>
        <dbReference type="ARBA" id="ARBA00050293"/>
    </source>
</evidence>
<keyword evidence="3" id="KW-0378">Hydrolase</keyword>
<dbReference type="PATRIC" id="fig|1618376.3.peg.839"/>
<evidence type="ECO:0000256" key="5">
    <source>
        <dbReference type="ARBA" id="ARBA00023136"/>
    </source>
</evidence>
<evidence type="ECO:0000259" key="10">
    <source>
        <dbReference type="Pfam" id="PF00679"/>
    </source>
</evidence>
<dbReference type="PANTHER" id="PTHR43512">
    <property type="entry name" value="TRANSLATION FACTOR GUF1-RELATED"/>
    <property type="match status" value="1"/>
</dbReference>
<evidence type="ECO:0000256" key="2">
    <source>
        <dbReference type="ARBA" id="ARBA00022741"/>
    </source>
</evidence>
<dbReference type="Gene3D" id="3.30.70.2570">
    <property type="entry name" value="Elongation factor 4, C-terminal domain"/>
    <property type="match status" value="1"/>
</dbReference>
<evidence type="ECO:0000256" key="9">
    <source>
        <dbReference type="ARBA" id="ARBA00066744"/>
    </source>
</evidence>
<dbReference type="Pfam" id="PF06421">
    <property type="entry name" value="LepA_C"/>
    <property type="match status" value="1"/>
</dbReference>
<keyword evidence="1" id="KW-1003">Cell membrane</keyword>
<keyword evidence="12" id="KW-0648">Protein biosynthesis</keyword>
<evidence type="ECO:0000313" key="13">
    <source>
        <dbReference type="Proteomes" id="UP000034069"/>
    </source>
</evidence>
<dbReference type="GO" id="GO:0016787">
    <property type="term" value="F:hydrolase activity"/>
    <property type="evidence" value="ECO:0007669"/>
    <property type="project" value="UniProtKB-KW"/>
</dbReference>
<evidence type="ECO:0000256" key="4">
    <source>
        <dbReference type="ARBA" id="ARBA00023134"/>
    </source>
</evidence>
<dbReference type="GO" id="GO:0003746">
    <property type="term" value="F:translation elongation factor activity"/>
    <property type="evidence" value="ECO:0007669"/>
    <property type="project" value="UniProtKB-KW"/>
</dbReference>
<dbReference type="Gene3D" id="3.30.70.240">
    <property type="match status" value="1"/>
</dbReference>
<dbReference type="InterPro" id="IPR000640">
    <property type="entry name" value="EFG_V-like"/>
</dbReference>
<dbReference type="PANTHER" id="PTHR43512:SF7">
    <property type="entry name" value="TRANSLATION FACTOR GUF1, MITOCHONDRIAL"/>
    <property type="match status" value="1"/>
</dbReference>
<name>A0A0G1IRL0_9BACT</name>
<dbReference type="Pfam" id="PF00679">
    <property type="entry name" value="EFG_C"/>
    <property type="match status" value="1"/>
</dbReference>
<keyword evidence="4" id="KW-0342">GTP-binding</keyword>
<evidence type="ECO:0000313" key="12">
    <source>
        <dbReference type="EMBL" id="KKT34417.1"/>
    </source>
</evidence>
<comment type="caution">
    <text evidence="12">The sequence shown here is derived from an EMBL/GenBank/DDBJ whole genome shotgun (WGS) entry which is preliminary data.</text>
</comment>
<dbReference type="AlphaFoldDB" id="A0A0G1IRL0"/>
<dbReference type="InterPro" id="IPR006297">
    <property type="entry name" value="EF-4"/>
</dbReference>
<feature type="non-terminal residue" evidence="12">
    <location>
        <position position="145"/>
    </location>
</feature>
<keyword evidence="12" id="KW-0251">Elongation factor</keyword>
<feature type="domain" description="GTP-binding protein LepA C-terminal" evidence="11">
    <location>
        <begin position="70"/>
        <end position="145"/>
    </location>
</feature>
<dbReference type="SUPFAM" id="SSF54980">
    <property type="entry name" value="EF-G C-terminal domain-like"/>
    <property type="match status" value="1"/>
</dbReference>
<evidence type="ECO:0000256" key="8">
    <source>
        <dbReference type="ARBA" id="ARBA00061052"/>
    </source>
</evidence>
<dbReference type="EMBL" id="LCHN01000039">
    <property type="protein sequence ID" value="KKT34417.1"/>
    <property type="molecule type" value="Genomic_DNA"/>
</dbReference>
<dbReference type="GO" id="GO:0005525">
    <property type="term" value="F:GTP binding"/>
    <property type="evidence" value="ECO:0007669"/>
    <property type="project" value="UniProtKB-KW"/>
</dbReference>
<gene>
    <name evidence="12" type="ORF">UW23_C0039G0001</name>
</gene>